<reference evidence="1" key="2">
    <citation type="submission" date="2015-11" db="EMBL/GenBank/DDBJ databases">
        <authorList>
            <person name="Zhang Y."/>
            <person name="Guo Z."/>
        </authorList>
    </citation>
    <scope>NUCLEOTIDE SEQUENCE</scope>
</reference>
<sequence>MPSVIAYNLPNLSSLLRSVQFLPFFLLHNGNVSKRAKLFSAGTWDAAAPLVTWRSRDAVPIPRCETSDLRDTNSVTYQIGVFERYPWL</sequence>
<accession>A0A068YI39</accession>
<name>A0A068YI39_ECHMU</name>
<protein>
    <submittedName>
        <fullName evidence="1">Uncharacterized protein</fullName>
    </submittedName>
</protein>
<evidence type="ECO:0000313" key="1">
    <source>
        <dbReference type="EMBL" id="CDS42964.1"/>
    </source>
</evidence>
<organism evidence="1 2">
    <name type="scientific">Echinococcus multilocularis</name>
    <name type="common">Fox tapeworm</name>
    <dbReference type="NCBI Taxonomy" id="6211"/>
    <lineage>
        <taxon>Eukaryota</taxon>
        <taxon>Metazoa</taxon>
        <taxon>Spiralia</taxon>
        <taxon>Lophotrochozoa</taxon>
        <taxon>Platyhelminthes</taxon>
        <taxon>Cestoda</taxon>
        <taxon>Eucestoda</taxon>
        <taxon>Cyclophyllidea</taxon>
        <taxon>Taeniidae</taxon>
        <taxon>Echinococcus</taxon>
    </lineage>
</organism>
<gene>
    <name evidence="1" type="ORF">EmuJ_001068900</name>
</gene>
<dbReference type="EMBL" id="LN902842">
    <property type="protein sequence ID" value="CDS42964.1"/>
    <property type="molecule type" value="Genomic_DNA"/>
</dbReference>
<evidence type="ECO:0000313" key="2">
    <source>
        <dbReference type="Proteomes" id="UP000017246"/>
    </source>
</evidence>
<dbReference type="AlphaFoldDB" id="A0A068YI39"/>
<keyword evidence="2" id="KW-1185">Reference proteome</keyword>
<dbReference type="Proteomes" id="UP000017246">
    <property type="component" value="Unassembled WGS sequence"/>
</dbReference>
<reference evidence="1" key="1">
    <citation type="journal article" date="2013" name="Nature">
        <title>The genomes of four tapeworm species reveal adaptations to parasitism.</title>
        <authorList>
            <person name="Tsai I.J."/>
            <person name="Zarowiecki M."/>
            <person name="Holroyd N."/>
            <person name="Garciarrubio A."/>
            <person name="Sanchez-Flores A."/>
            <person name="Brooks K.L."/>
            <person name="Tracey A."/>
            <person name="Bobes R.J."/>
            <person name="Fragoso G."/>
            <person name="Sciutto E."/>
            <person name="Aslett M."/>
            <person name="Beasley H."/>
            <person name="Bennett H.M."/>
            <person name="Cai J."/>
            <person name="Camicia F."/>
            <person name="Clark R."/>
            <person name="Cucher M."/>
            <person name="De Silva N."/>
            <person name="Day T.A."/>
            <person name="Deplazes P."/>
            <person name="Estrada K."/>
            <person name="Fernandez C."/>
            <person name="Holland P.W."/>
            <person name="Hou J."/>
            <person name="Hu S."/>
            <person name="Huckvale T."/>
            <person name="Hung S.S."/>
            <person name="Kamenetzky L."/>
            <person name="Keane J.A."/>
            <person name="Kiss F."/>
            <person name="Koziol U."/>
            <person name="Lambert O."/>
            <person name="Liu K."/>
            <person name="Luo X."/>
            <person name="Luo Y."/>
            <person name="Macchiaroli N."/>
            <person name="Nichol S."/>
            <person name="Paps J."/>
            <person name="Parkinson J."/>
            <person name="Pouchkina-Stantcheva N."/>
            <person name="Riddiford N."/>
            <person name="Rosenzvit M."/>
            <person name="Salinas G."/>
            <person name="Wasmuth J.D."/>
            <person name="Zamanian M."/>
            <person name="Zheng Y."/>
            <person name="Cai X."/>
            <person name="Soberon X."/>
            <person name="Olson P.D."/>
            <person name="Laclette J.P."/>
            <person name="Brehm K."/>
            <person name="Berriman M."/>
            <person name="Garciarrubio A."/>
            <person name="Bobes R.J."/>
            <person name="Fragoso G."/>
            <person name="Sanchez-Flores A."/>
            <person name="Estrada K."/>
            <person name="Cevallos M.A."/>
            <person name="Morett E."/>
            <person name="Gonzalez V."/>
            <person name="Portillo T."/>
            <person name="Ochoa-Leyva A."/>
            <person name="Jose M.V."/>
            <person name="Sciutto E."/>
            <person name="Landa A."/>
            <person name="Jimenez L."/>
            <person name="Valdes V."/>
            <person name="Carrero J.C."/>
            <person name="Larralde C."/>
            <person name="Morales-Montor J."/>
            <person name="Limon-Lason J."/>
            <person name="Soberon X."/>
            <person name="Laclette J.P."/>
        </authorList>
    </citation>
    <scope>NUCLEOTIDE SEQUENCE [LARGE SCALE GENOMIC DNA]</scope>
</reference>
<proteinExistence type="predicted"/>